<dbReference type="InterPro" id="IPR011042">
    <property type="entry name" value="6-blade_b-propeller_TolB-like"/>
</dbReference>
<dbReference type="EMBL" id="ASRX01000086">
    <property type="protein sequence ID" value="EYF01189.1"/>
    <property type="molecule type" value="Genomic_DNA"/>
</dbReference>
<protein>
    <submittedName>
        <fullName evidence="2">Uncharacterized protein</fullName>
    </submittedName>
</protein>
<feature type="signal peptide" evidence="1">
    <location>
        <begin position="1"/>
        <end position="23"/>
    </location>
</feature>
<dbReference type="Gene3D" id="2.120.10.30">
    <property type="entry name" value="TolB, C-terminal domain"/>
    <property type="match status" value="1"/>
</dbReference>
<dbReference type="Pfam" id="PF07676">
    <property type="entry name" value="PD40"/>
    <property type="match status" value="1"/>
</dbReference>
<comment type="caution">
    <text evidence="2">The sequence shown here is derived from an EMBL/GenBank/DDBJ whole genome shotgun (WGS) entry which is preliminary data.</text>
</comment>
<reference evidence="2 3" key="1">
    <citation type="submission" date="2013-05" db="EMBL/GenBank/DDBJ databases">
        <title>Genome assembly of Chondromyces apiculatus DSM 436.</title>
        <authorList>
            <person name="Sharma G."/>
            <person name="Khatri I."/>
            <person name="Kaur C."/>
            <person name="Mayilraj S."/>
            <person name="Subramanian S."/>
        </authorList>
    </citation>
    <scope>NUCLEOTIDE SEQUENCE [LARGE SCALE GENOMIC DNA]</scope>
    <source>
        <strain evidence="2 3">DSM 436</strain>
    </source>
</reference>
<dbReference type="STRING" id="1192034.CAP_8530"/>
<keyword evidence="1" id="KW-0732">Signal</keyword>
<dbReference type="Proteomes" id="UP000019678">
    <property type="component" value="Unassembled WGS sequence"/>
</dbReference>
<feature type="chain" id="PRO_5001499947" evidence="1">
    <location>
        <begin position="24"/>
        <end position="597"/>
    </location>
</feature>
<dbReference type="eggNOG" id="COG0823">
    <property type="taxonomic scope" value="Bacteria"/>
</dbReference>
<dbReference type="InterPro" id="IPR011659">
    <property type="entry name" value="WD40"/>
</dbReference>
<evidence type="ECO:0000256" key="1">
    <source>
        <dbReference type="SAM" id="SignalP"/>
    </source>
</evidence>
<dbReference type="AlphaFoldDB" id="A0A017SW51"/>
<sequence length="597" mass="59861">MMGNVIVRAVPLLALVTGGLRLAAGCSAAGDRDPGGSEGVGGGGGVAAVGGAGGIGGSGGNGGSGFGGGIVGGCPSPPTNEVLQAGITPSEAAVFEATPGFAPPFVFDPPSGVVLPGGWPSPRFLVHTAAMPGVVRLELKAGELAVGYVGRPVASPLAHSDSVVQGTWWTVNAPDSFWDAVRCEAGSGTLSWRVLYAATGAQAPGGVAEGSMRLLEGAEEPDMTFWQIEDVSGGVFSIERLAVGANPSTLVSGNGGCVGCHVVSPDGKDVAYQRPGTGGSWRINVMRPMASGPVTSPALSASGAMLLSSTSLGAPTASAGAWSDATGRWLTAVALSGGATQLGRLSLVQVDAAAAAMTIGPEPVPGNATYKAALPVMAPDGGRIVYVATTGMVDGRTTENTGASFDLWQVPVTTVKDGAPTFGTPAALPFASGTPEGEIYPAFSHDGELLAYTRVGAGRGAYDEETGQIFVVTADGASAPVSIAGNLAPQNAAVYSGLGLTNAWPRFGQQTVERPEGRYYFLLFSSRRGSPQLWESRVGGSVAPGGRPLPRIYLAAVLVTPEGEVASFPAALVPGQRVDAGAHTADFTVVTSVPPPQ</sequence>
<accession>A0A017SW51</accession>
<dbReference type="SUPFAM" id="SSF82171">
    <property type="entry name" value="DPP6 N-terminal domain-like"/>
    <property type="match status" value="1"/>
</dbReference>
<keyword evidence="3" id="KW-1185">Reference proteome</keyword>
<name>A0A017SW51_9BACT</name>
<gene>
    <name evidence="2" type="ORF">CAP_8530</name>
</gene>
<organism evidence="2 3">
    <name type="scientific">Chondromyces apiculatus DSM 436</name>
    <dbReference type="NCBI Taxonomy" id="1192034"/>
    <lineage>
        <taxon>Bacteria</taxon>
        <taxon>Pseudomonadati</taxon>
        <taxon>Myxococcota</taxon>
        <taxon>Polyangia</taxon>
        <taxon>Polyangiales</taxon>
        <taxon>Polyangiaceae</taxon>
        <taxon>Chondromyces</taxon>
    </lineage>
</organism>
<proteinExistence type="predicted"/>
<evidence type="ECO:0000313" key="2">
    <source>
        <dbReference type="EMBL" id="EYF01189.1"/>
    </source>
</evidence>
<evidence type="ECO:0000313" key="3">
    <source>
        <dbReference type="Proteomes" id="UP000019678"/>
    </source>
</evidence>